<dbReference type="RefSeq" id="WP_115533488.1">
    <property type="nucleotide sequence ID" value="NZ_QRGA01000006.1"/>
</dbReference>
<dbReference type="InterPro" id="IPR021087">
    <property type="entry name" value="Uncharacterised_PixA/AidA"/>
</dbReference>
<evidence type="ECO:0000313" key="2">
    <source>
        <dbReference type="Proteomes" id="UP000256838"/>
    </source>
</evidence>
<dbReference type="InterPro" id="IPR038712">
    <property type="entry name" value="PixA-like_sf"/>
</dbReference>
<accession>A0A3D8K1A6</accession>
<dbReference type="Gene3D" id="2.60.40.3910">
    <property type="entry name" value="Inclusion body protein"/>
    <property type="match status" value="1"/>
</dbReference>
<protein>
    <recommendedName>
        <fullName evidence="3">Inclusion body protein</fullName>
    </recommendedName>
</protein>
<dbReference type="AlphaFoldDB" id="A0A3D8K1A6"/>
<gene>
    <name evidence="1" type="ORF">DWV00_10360</name>
</gene>
<reference evidence="1 2" key="1">
    <citation type="submission" date="2018-08" db="EMBL/GenBank/DDBJ databases">
        <title>Paraburkholderia sp. DHOM06 isolated from forest soil.</title>
        <authorList>
            <person name="Gao Z.-H."/>
            <person name="Qiu L.-H."/>
        </authorList>
    </citation>
    <scope>NUCLEOTIDE SEQUENCE [LARGE SCALE GENOMIC DNA]</scope>
    <source>
        <strain evidence="1 2">DHOM06</strain>
    </source>
</reference>
<sequence>MSIINVTMFVDIIGILRNYPVSGSTDTCIEGFEKYIFFVTDWSDVNFGGPYGVRSAGKSADEGSCWIDIKAAAGDCIHFRAIGLSLGFEYQCFIHPFSFSDSRIVSDAKPVASSRLVAVRDQAGKVVVKQIDDYHLEAQVTGPGHVSYRVSFSVFDSTGVRIAILTLDPNIEIPGTSRYAVG</sequence>
<proteinExistence type="predicted"/>
<name>A0A3D8K1A6_9BURK</name>
<dbReference type="EMBL" id="QRGA01000006">
    <property type="protein sequence ID" value="RDU98674.1"/>
    <property type="molecule type" value="Genomic_DNA"/>
</dbReference>
<evidence type="ECO:0000313" key="1">
    <source>
        <dbReference type="EMBL" id="RDU98674.1"/>
    </source>
</evidence>
<keyword evidence="2" id="KW-1185">Reference proteome</keyword>
<evidence type="ECO:0008006" key="3">
    <source>
        <dbReference type="Google" id="ProtNLM"/>
    </source>
</evidence>
<dbReference type="Pfam" id="PF12306">
    <property type="entry name" value="PixA"/>
    <property type="match status" value="1"/>
</dbReference>
<organism evidence="1 2">
    <name type="scientific">Trinickia dinghuensis</name>
    <dbReference type="NCBI Taxonomy" id="2291023"/>
    <lineage>
        <taxon>Bacteria</taxon>
        <taxon>Pseudomonadati</taxon>
        <taxon>Pseudomonadota</taxon>
        <taxon>Betaproteobacteria</taxon>
        <taxon>Burkholderiales</taxon>
        <taxon>Burkholderiaceae</taxon>
        <taxon>Trinickia</taxon>
    </lineage>
</organism>
<comment type="caution">
    <text evidence="1">The sequence shown here is derived from an EMBL/GenBank/DDBJ whole genome shotgun (WGS) entry which is preliminary data.</text>
</comment>
<dbReference type="Proteomes" id="UP000256838">
    <property type="component" value="Unassembled WGS sequence"/>
</dbReference>